<name>A0A7R9TM85_9VIRI</name>
<dbReference type="AlphaFoldDB" id="A0A7R9TM85"/>
<protein>
    <recommendedName>
        <fullName evidence="3">SOUL heme-binding protein</fullName>
    </recommendedName>
</protein>
<proteinExistence type="inferred from homology"/>
<organism evidence="2">
    <name type="scientific">Prasinoderma coloniale</name>
    <dbReference type="NCBI Taxonomy" id="156133"/>
    <lineage>
        <taxon>Eukaryota</taxon>
        <taxon>Viridiplantae</taxon>
        <taxon>Prasinodermophyta</taxon>
        <taxon>Prasinodermophyceae</taxon>
        <taxon>Prasinodermales</taxon>
        <taxon>Prasinodermaceae</taxon>
        <taxon>Prasinoderma</taxon>
    </lineage>
</organism>
<dbReference type="PANTHER" id="PTHR11220">
    <property type="entry name" value="HEME-BINDING PROTEIN-RELATED"/>
    <property type="match status" value="1"/>
</dbReference>
<gene>
    <name evidence="2" type="ORF">PCOL08062_LOCUS6110</name>
</gene>
<dbReference type="InterPro" id="IPR006917">
    <property type="entry name" value="SOUL_heme-bd"/>
</dbReference>
<dbReference type="EMBL" id="HBDZ01007986">
    <property type="protein sequence ID" value="CAD8239366.1"/>
    <property type="molecule type" value="Transcribed_RNA"/>
</dbReference>
<comment type="similarity">
    <text evidence="1">Belongs to the HEBP family.</text>
</comment>
<dbReference type="SUPFAM" id="SSF55136">
    <property type="entry name" value="Probable bacterial effector-binding domain"/>
    <property type="match status" value="1"/>
</dbReference>
<sequence length="211" mass="22451">MASVVGAPRAAAPKGAARCGPDTGSLEIPACTVVKEYDGFEVREYDTGLMWADAHFDSLSYREASFQGFEACFGYISGANDKNETIEMTGPVRMQPGKQAAPGSAEKWTVSFFVPSKFASRADVPVPLANNMEIEAPARTFKAVAGPFGGFPGERDYQRQLSNLVKAVEAAGLKVASDADVTYAGYSSPFTVIGRHQEVWIDVEAPPTAAA</sequence>
<dbReference type="Gene3D" id="3.20.80.10">
    <property type="entry name" value="Regulatory factor, effector binding domain"/>
    <property type="match status" value="1"/>
</dbReference>
<evidence type="ECO:0000313" key="2">
    <source>
        <dbReference type="EMBL" id="CAD8239366.1"/>
    </source>
</evidence>
<accession>A0A7R9TM85</accession>
<evidence type="ECO:0000256" key="1">
    <source>
        <dbReference type="ARBA" id="ARBA00009817"/>
    </source>
</evidence>
<evidence type="ECO:0008006" key="3">
    <source>
        <dbReference type="Google" id="ProtNLM"/>
    </source>
</evidence>
<dbReference type="PANTHER" id="PTHR11220:SF71">
    <property type="entry name" value="SOUL HEME-BINDING PROTEIN"/>
    <property type="match status" value="1"/>
</dbReference>
<dbReference type="InterPro" id="IPR011256">
    <property type="entry name" value="Reg_factor_effector_dom_sf"/>
</dbReference>
<dbReference type="Pfam" id="PF04832">
    <property type="entry name" value="SOUL"/>
    <property type="match status" value="1"/>
</dbReference>
<reference evidence="2" key="1">
    <citation type="submission" date="2021-01" db="EMBL/GenBank/DDBJ databases">
        <authorList>
            <person name="Corre E."/>
            <person name="Pelletier E."/>
            <person name="Niang G."/>
            <person name="Scheremetjew M."/>
            <person name="Finn R."/>
            <person name="Kale V."/>
            <person name="Holt S."/>
            <person name="Cochrane G."/>
            <person name="Meng A."/>
            <person name="Brown T."/>
            <person name="Cohen L."/>
        </authorList>
    </citation>
    <scope>NUCLEOTIDE SEQUENCE</scope>
    <source>
        <strain evidence="2">CCMP1413</strain>
    </source>
</reference>